<dbReference type="PANTHER" id="PTHR35531:SF1">
    <property type="entry name" value="INNER MEMBRANE PROTEIN YBCI-RELATED"/>
    <property type="match status" value="1"/>
</dbReference>
<keyword evidence="1" id="KW-0472">Membrane</keyword>
<dbReference type="Proteomes" id="UP000175744">
    <property type="component" value="Unassembled WGS sequence"/>
</dbReference>
<feature type="transmembrane region" description="Helical" evidence="1">
    <location>
        <begin position="179"/>
        <end position="196"/>
    </location>
</feature>
<dbReference type="PANTHER" id="PTHR35531">
    <property type="entry name" value="INNER MEMBRANE PROTEIN YBCI-RELATED"/>
    <property type="match status" value="1"/>
</dbReference>
<feature type="transmembrane region" description="Helical" evidence="1">
    <location>
        <begin position="85"/>
        <end position="101"/>
    </location>
</feature>
<evidence type="ECO:0000313" key="3">
    <source>
        <dbReference type="Proteomes" id="UP000175744"/>
    </source>
</evidence>
<keyword evidence="1" id="KW-1133">Transmembrane helix</keyword>
<organism evidence="2 3">
    <name type="scientific">Clostridium acetireducens DSM 10703</name>
    <dbReference type="NCBI Taxonomy" id="1121290"/>
    <lineage>
        <taxon>Bacteria</taxon>
        <taxon>Bacillati</taxon>
        <taxon>Bacillota</taxon>
        <taxon>Clostridia</taxon>
        <taxon>Eubacteriales</taxon>
        <taxon>Clostridiaceae</taxon>
        <taxon>Clostridium</taxon>
    </lineage>
</organism>
<accession>A0A1E8F1V4</accession>
<name>A0A1E8F1V4_9CLOT</name>
<dbReference type="PIRSF" id="PIRSF030780">
    <property type="entry name" value="Md_memb_hyd_prd"/>
    <property type="match status" value="1"/>
</dbReference>
<reference evidence="2 3" key="1">
    <citation type="submission" date="2016-06" db="EMBL/GenBank/DDBJ databases">
        <title>Genome sequence of Clostridium acetireducens DSM 10703.</title>
        <authorList>
            <person name="Poehlein A."/>
            <person name="Fluechter S."/>
            <person name="Duerre P."/>
            <person name="Daniel R."/>
        </authorList>
    </citation>
    <scope>NUCLEOTIDE SEQUENCE [LARGE SCALE GENOMIC DNA]</scope>
    <source>
        <strain evidence="2 3">DSM 10703</strain>
    </source>
</reference>
<gene>
    <name evidence="2" type="primary">ydjM</name>
    <name evidence="2" type="ORF">CLOACE_03230</name>
</gene>
<keyword evidence="3" id="KW-1185">Reference proteome</keyword>
<dbReference type="STRING" id="1121290.CLAOCE_03230"/>
<dbReference type="OrthoDB" id="5459053at2"/>
<dbReference type="Pfam" id="PF04307">
    <property type="entry name" value="YdjM"/>
    <property type="match status" value="1"/>
</dbReference>
<evidence type="ECO:0000313" key="2">
    <source>
        <dbReference type="EMBL" id="OFI07494.1"/>
    </source>
</evidence>
<keyword evidence="1" id="KW-0812">Transmembrane</keyword>
<dbReference type="RefSeq" id="WP_070109293.1">
    <property type="nucleotide sequence ID" value="NZ_LZFO01000003.1"/>
</dbReference>
<comment type="caution">
    <text evidence="2">The sequence shown here is derived from an EMBL/GenBank/DDBJ whole genome shotgun (WGS) entry which is preliminary data.</text>
</comment>
<dbReference type="EMBL" id="LZFO01000003">
    <property type="protein sequence ID" value="OFI07494.1"/>
    <property type="molecule type" value="Genomic_DNA"/>
</dbReference>
<dbReference type="InterPro" id="IPR007404">
    <property type="entry name" value="YdjM-like"/>
</dbReference>
<feature type="transmembrane region" description="Helical" evidence="1">
    <location>
        <begin position="108"/>
        <end position="125"/>
    </location>
</feature>
<evidence type="ECO:0000256" key="1">
    <source>
        <dbReference type="SAM" id="Phobius"/>
    </source>
</evidence>
<protein>
    <submittedName>
        <fullName evidence="2">Inner membrane protein YdjM</fullName>
    </submittedName>
</protein>
<sequence>MKGKTHVGVGIVTFITLSNKIPEKVNYLAIITVVIASLLPDIDHPKSIINKYILPFKNKATKITLYGCIGIIFLWYNYLYSTDPIFKAIGLVFIIIAMSSHRNGFTHSLSGMITFSFMAGYIGNLCHEYYLIYYFMIGYGMHLLCDMATNRGVPLFYPFKNKKIKFPITYKTDSKIGKVIEELLMILGLIYTLYRLPVVMLS</sequence>
<feature type="transmembrane region" description="Helical" evidence="1">
    <location>
        <begin position="63"/>
        <end position="79"/>
    </location>
</feature>
<dbReference type="AlphaFoldDB" id="A0A1E8F1V4"/>
<proteinExistence type="predicted"/>
<feature type="transmembrane region" description="Helical" evidence="1">
    <location>
        <begin position="25"/>
        <end position="42"/>
    </location>
</feature>
<dbReference type="InterPro" id="IPR016956">
    <property type="entry name" value="YdjM"/>
</dbReference>
<dbReference type="PATRIC" id="fig|1121290.3.peg.327"/>